<dbReference type="PANTHER" id="PTHR47506:SF1">
    <property type="entry name" value="HTH-TYPE TRANSCRIPTIONAL REGULATOR YJDC"/>
    <property type="match status" value="1"/>
</dbReference>
<keyword evidence="2 4" id="KW-0238">DNA-binding</keyword>
<dbReference type="AlphaFoldDB" id="A0A8E2I932"/>
<dbReference type="Pfam" id="PF00440">
    <property type="entry name" value="TetR_N"/>
    <property type="match status" value="1"/>
</dbReference>
<dbReference type="InterPro" id="IPR009057">
    <property type="entry name" value="Homeodomain-like_sf"/>
</dbReference>
<evidence type="ECO:0000256" key="1">
    <source>
        <dbReference type="ARBA" id="ARBA00023015"/>
    </source>
</evidence>
<sequence>MARNKEFDPSIVLHKSMEIFGHYGYEGTSLQNLLDGLGIARQSLYDTYGTKRDLFISAVKQYINGKTAAVISYLERPGSVKKAISEIFYEGINVLKDDARRKECFIMDSAIAQIPHDLEISEFFNHDLKRLEEAFYKALVRAQEQGEIGKKKDINALAKYLNHSRYSLTQVAKLSSDHKVLDDYVSVILTTLD</sequence>
<evidence type="ECO:0000313" key="7">
    <source>
        <dbReference type="Proteomes" id="UP000189761"/>
    </source>
</evidence>
<name>A0A8E2I932_9BACI</name>
<keyword evidence="1" id="KW-0805">Transcription regulation</keyword>
<organism evidence="6 7">
    <name type="scientific">Heyndrickxia oleronia</name>
    <dbReference type="NCBI Taxonomy" id="38875"/>
    <lineage>
        <taxon>Bacteria</taxon>
        <taxon>Bacillati</taxon>
        <taxon>Bacillota</taxon>
        <taxon>Bacilli</taxon>
        <taxon>Bacillales</taxon>
        <taxon>Bacillaceae</taxon>
        <taxon>Heyndrickxia</taxon>
    </lineage>
</organism>
<feature type="DNA-binding region" description="H-T-H motif" evidence="4">
    <location>
        <begin position="29"/>
        <end position="48"/>
    </location>
</feature>
<comment type="caution">
    <text evidence="6">The sequence shown here is derived from an EMBL/GenBank/DDBJ whole genome shotgun (WGS) entry which is preliminary data.</text>
</comment>
<keyword evidence="3" id="KW-0804">Transcription</keyword>
<dbReference type="Gene3D" id="1.10.10.60">
    <property type="entry name" value="Homeodomain-like"/>
    <property type="match status" value="1"/>
</dbReference>
<evidence type="ECO:0000256" key="3">
    <source>
        <dbReference type="ARBA" id="ARBA00023163"/>
    </source>
</evidence>
<feature type="domain" description="HTH tetR-type" evidence="5">
    <location>
        <begin position="6"/>
        <end position="66"/>
    </location>
</feature>
<dbReference type="GO" id="GO:0003677">
    <property type="term" value="F:DNA binding"/>
    <property type="evidence" value="ECO:0007669"/>
    <property type="project" value="UniProtKB-UniRule"/>
</dbReference>
<evidence type="ECO:0000259" key="5">
    <source>
        <dbReference type="PROSITE" id="PS50977"/>
    </source>
</evidence>
<evidence type="ECO:0000256" key="4">
    <source>
        <dbReference type="PROSITE-ProRule" id="PRU00335"/>
    </source>
</evidence>
<dbReference type="Gene3D" id="1.10.357.10">
    <property type="entry name" value="Tetracycline Repressor, domain 2"/>
    <property type="match status" value="1"/>
</dbReference>
<dbReference type="PROSITE" id="PS50977">
    <property type="entry name" value="HTH_TETR_2"/>
    <property type="match status" value="1"/>
</dbReference>
<accession>A0A8E2I932</accession>
<protein>
    <submittedName>
        <fullName evidence="6">TetR family transcriptional regulator</fullName>
    </submittedName>
</protein>
<reference evidence="6 7" key="1">
    <citation type="submission" date="2017-01" db="EMBL/GenBank/DDBJ databases">
        <title>Draft genome sequence of Bacillus oleronius.</title>
        <authorList>
            <person name="Allam M."/>
        </authorList>
    </citation>
    <scope>NUCLEOTIDE SEQUENCE [LARGE SCALE GENOMIC DNA]</scope>
    <source>
        <strain evidence="6 7">DSM 9356</strain>
    </source>
</reference>
<gene>
    <name evidence="6" type="ORF">BWZ43_20535</name>
</gene>
<dbReference type="PANTHER" id="PTHR47506">
    <property type="entry name" value="TRANSCRIPTIONAL REGULATORY PROTEIN"/>
    <property type="match status" value="1"/>
</dbReference>
<dbReference type="InterPro" id="IPR036271">
    <property type="entry name" value="Tet_transcr_reg_TetR-rel_C_sf"/>
</dbReference>
<dbReference type="SUPFAM" id="SSF48498">
    <property type="entry name" value="Tetracyclin repressor-like, C-terminal domain"/>
    <property type="match status" value="1"/>
</dbReference>
<dbReference type="RefSeq" id="WP_071977113.1">
    <property type="nucleotide sequence ID" value="NZ_CP065424.1"/>
</dbReference>
<evidence type="ECO:0000313" key="6">
    <source>
        <dbReference type="EMBL" id="OOP66530.1"/>
    </source>
</evidence>
<dbReference type="Proteomes" id="UP000189761">
    <property type="component" value="Unassembled WGS sequence"/>
</dbReference>
<dbReference type="EMBL" id="MTLA01000300">
    <property type="protein sequence ID" value="OOP66530.1"/>
    <property type="molecule type" value="Genomic_DNA"/>
</dbReference>
<proteinExistence type="predicted"/>
<dbReference type="SUPFAM" id="SSF46689">
    <property type="entry name" value="Homeodomain-like"/>
    <property type="match status" value="1"/>
</dbReference>
<evidence type="ECO:0000256" key="2">
    <source>
        <dbReference type="ARBA" id="ARBA00023125"/>
    </source>
</evidence>
<dbReference type="InterPro" id="IPR001647">
    <property type="entry name" value="HTH_TetR"/>
</dbReference>
<keyword evidence="7" id="KW-1185">Reference proteome</keyword>